<comment type="similarity">
    <text evidence="9">Belongs to the binding-protein-dependent transport system permease family.</text>
</comment>
<feature type="transmembrane region" description="Helical" evidence="9">
    <location>
        <begin position="148"/>
        <end position="172"/>
    </location>
</feature>
<dbReference type="RefSeq" id="WP_334489189.1">
    <property type="nucleotide sequence ID" value="NZ_JAZHRV010000001.1"/>
</dbReference>
<evidence type="ECO:0000256" key="3">
    <source>
        <dbReference type="ARBA" id="ARBA00022475"/>
    </source>
</evidence>
<keyword evidence="6" id="KW-0653">Protein transport</keyword>
<keyword evidence="4 9" id="KW-0812">Transmembrane</keyword>
<feature type="domain" description="ABC transmembrane type-1" evidence="10">
    <location>
        <begin position="99"/>
        <end position="288"/>
    </location>
</feature>
<evidence type="ECO:0000256" key="2">
    <source>
        <dbReference type="ARBA" id="ARBA00022448"/>
    </source>
</evidence>
<evidence type="ECO:0000256" key="1">
    <source>
        <dbReference type="ARBA" id="ARBA00004651"/>
    </source>
</evidence>
<keyword evidence="5" id="KW-0571">Peptide transport</keyword>
<dbReference type="CDD" id="cd06261">
    <property type="entry name" value="TM_PBP2"/>
    <property type="match status" value="1"/>
</dbReference>
<dbReference type="Pfam" id="PF12911">
    <property type="entry name" value="OppC_N"/>
    <property type="match status" value="1"/>
</dbReference>
<keyword evidence="8 9" id="KW-0472">Membrane</keyword>
<keyword evidence="3" id="KW-1003">Cell membrane</keyword>
<accession>A0ABU8BNV1</accession>
<evidence type="ECO:0000256" key="5">
    <source>
        <dbReference type="ARBA" id="ARBA00022856"/>
    </source>
</evidence>
<dbReference type="InterPro" id="IPR050366">
    <property type="entry name" value="BP-dependent_transpt_permease"/>
</dbReference>
<evidence type="ECO:0000259" key="10">
    <source>
        <dbReference type="PROSITE" id="PS50928"/>
    </source>
</evidence>
<proteinExistence type="inferred from homology"/>
<feature type="transmembrane region" description="Helical" evidence="9">
    <location>
        <begin position="101"/>
        <end position="128"/>
    </location>
</feature>
<gene>
    <name evidence="11" type="ORF">V1286_007761</name>
</gene>
<evidence type="ECO:0000313" key="11">
    <source>
        <dbReference type="EMBL" id="MEH2560232.1"/>
    </source>
</evidence>
<evidence type="ECO:0000256" key="9">
    <source>
        <dbReference type="RuleBase" id="RU363032"/>
    </source>
</evidence>
<organism evidence="11 12">
    <name type="scientific">Bradyrhizobium algeriense</name>
    <dbReference type="NCBI Taxonomy" id="634784"/>
    <lineage>
        <taxon>Bacteria</taxon>
        <taxon>Pseudomonadati</taxon>
        <taxon>Pseudomonadota</taxon>
        <taxon>Alphaproteobacteria</taxon>
        <taxon>Hyphomicrobiales</taxon>
        <taxon>Nitrobacteraceae</taxon>
        <taxon>Bradyrhizobium</taxon>
    </lineage>
</organism>
<keyword evidence="12" id="KW-1185">Reference proteome</keyword>
<dbReference type="Proteomes" id="UP001364224">
    <property type="component" value="Unassembled WGS sequence"/>
</dbReference>
<dbReference type="SUPFAM" id="SSF161098">
    <property type="entry name" value="MetI-like"/>
    <property type="match status" value="1"/>
</dbReference>
<dbReference type="EMBL" id="JAZHRV010000001">
    <property type="protein sequence ID" value="MEH2560232.1"/>
    <property type="molecule type" value="Genomic_DNA"/>
</dbReference>
<feature type="transmembrane region" description="Helical" evidence="9">
    <location>
        <begin position="212"/>
        <end position="245"/>
    </location>
</feature>
<reference evidence="11 12" key="1">
    <citation type="submission" date="2024-02" db="EMBL/GenBank/DDBJ databases">
        <title>Adaptive strategies in a cosmopolitan and abundant soil bacterium.</title>
        <authorList>
            <person name="Carini P."/>
        </authorList>
    </citation>
    <scope>NUCLEOTIDE SEQUENCE [LARGE SCALE GENOMIC DNA]</scope>
    <source>
        <strain evidence="11 12">AZCC 1608</strain>
    </source>
</reference>
<sequence>MTASALTISPAPREGRFPVTRAALRQLARQRRVWVGGGILLVILLLAVFAPLVAPHDPLEQDLLHMLTPPMWAAGGSGEFPLGTDGLGRCVLSRAIFGARVALTVAIEAALGSMLLGSALALLGGYFGGLVDRAISYVVDLWMSFPPVVLSLILLVGLGTGVDKVILAVVLVDWTRFCRVIRADVLVIRRRDYVLAARLIGFSHLRTMLREVLPAVVPLMITLFSIEMGVAIIVEATLSFIGLSVPPEITTWGQMLADARNDMQSAAWVMLTPVLCIIVTVLGCNLLGDGVRVALDPRLRLRGE</sequence>
<name>A0ABU8BNV1_9BRAD</name>
<dbReference type="PROSITE" id="PS50928">
    <property type="entry name" value="ABC_TM1"/>
    <property type="match status" value="1"/>
</dbReference>
<dbReference type="Gene3D" id="1.10.3720.10">
    <property type="entry name" value="MetI-like"/>
    <property type="match status" value="1"/>
</dbReference>
<dbReference type="InterPro" id="IPR025966">
    <property type="entry name" value="OppC_N"/>
</dbReference>
<dbReference type="Pfam" id="PF00528">
    <property type="entry name" value="BPD_transp_1"/>
    <property type="match status" value="1"/>
</dbReference>
<dbReference type="InterPro" id="IPR035906">
    <property type="entry name" value="MetI-like_sf"/>
</dbReference>
<evidence type="ECO:0000256" key="4">
    <source>
        <dbReference type="ARBA" id="ARBA00022692"/>
    </source>
</evidence>
<keyword evidence="7 9" id="KW-1133">Transmembrane helix</keyword>
<feature type="transmembrane region" description="Helical" evidence="9">
    <location>
        <begin position="265"/>
        <end position="288"/>
    </location>
</feature>
<feature type="transmembrane region" description="Helical" evidence="9">
    <location>
        <begin position="33"/>
        <end position="54"/>
    </location>
</feature>
<evidence type="ECO:0000256" key="7">
    <source>
        <dbReference type="ARBA" id="ARBA00022989"/>
    </source>
</evidence>
<keyword evidence="2 9" id="KW-0813">Transport</keyword>
<evidence type="ECO:0000313" key="12">
    <source>
        <dbReference type="Proteomes" id="UP001364224"/>
    </source>
</evidence>
<dbReference type="PANTHER" id="PTHR43386">
    <property type="entry name" value="OLIGOPEPTIDE TRANSPORT SYSTEM PERMEASE PROTEIN APPC"/>
    <property type="match status" value="1"/>
</dbReference>
<evidence type="ECO:0000256" key="6">
    <source>
        <dbReference type="ARBA" id="ARBA00022927"/>
    </source>
</evidence>
<protein>
    <submittedName>
        <fullName evidence="11">Peptide/nickel transport system permease protein</fullName>
    </submittedName>
</protein>
<comment type="caution">
    <text evidence="11">The sequence shown here is derived from an EMBL/GenBank/DDBJ whole genome shotgun (WGS) entry which is preliminary data.</text>
</comment>
<dbReference type="PANTHER" id="PTHR43386:SF1">
    <property type="entry name" value="D,D-DIPEPTIDE TRANSPORT SYSTEM PERMEASE PROTEIN DDPC-RELATED"/>
    <property type="match status" value="1"/>
</dbReference>
<comment type="subcellular location">
    <subcellularLocation>
        <location evidence="1 9">Cell membrane</location>
        <topology evidence="1 9">Multi-pass membrane protein</topology>
    </subcellularLocation>
</comment>
<evidence type="ECO:0000256" key="8">
    <source>
        <dbReference type="ARBA" id="ARBA00023136"/>
    </source>
</evidence>
<dbReference type="InterPro" id="IPR000515">
    <property type="entry name" value="MetI-like"/>
</dbReference>